<comment type="caution">
    <text evidence="1">The sequence shown here is derived from an EMBL/GenBank/DDBJ whole genome shotgun (WGS) entry which is preliminary data.</text>
</comment>
<protein>
    <recommendedName>
        <fullName evidence="3">DDE Tnp4 domain-containing protein</fullName>
    </recommendedName>
</protein>
<dbReference type="Proteomes" id="UP000275408">
    <property type="component" value="Unassembled WGS sequence"/>
</dbReference>
<keyword evidence="2" id="KW-1185">Reference proteome</keyword>
<dbReference type="AlphaFoldDB" id="A0A3M6T7Q8"/>
<sequence>MTIVDAQDRFIWASVGFPGNSHDSIIFQSTDLWHNITEKNIIPSISQVIEVVTTKTYQTIYGGFQTARRALNGDVAPIYSTPAAGDCQNAVIFTVSP</sequence>
<proteinExistence type="predicted"/>
<evidence type="ECO:0000313" key="2">
    <source>
        <dbReference type="Proteomes" id="UP000275408"/>
    </source>
</evidence>
<accession>A0A3M6T7Q8</accession>
<name>A0A3M6T7Q8_POCDA</name>
<organism evidence="1 2">
    <name type="scientific">Pocillopora damicornis</name>
    <name type="common">Cauliflower coral</name>
    <name type="synonym">Millepora damicornis</name>
    <dbReference type="NCBI Taxonomy" id="46731"/>
    <lineage>
        <taxon>Eukaryota</taxon>
        <taxon>Metazoa</taxon>
        <taxon>Cnidaria</taxon>
        <taxon>Anthozoa</taxon>
        <taxon>Hexacorallia</taxon>
        <taxon>Scleractinia</taxon>
        <taxon>Astrocoeniina</taxon>
        <taxon>Pocilloporidae</taxon>
        <taxon>Pocillopora</taxon>
    </lineage>
</organism>
<gene>
    <name evidence="1" type="ORF">pdam_00020317</name>
</gene>
<dbReference type="EMBL" id="RCHS01004149">
    <property type="protein sequence ID" value="RMX37363.1"/>
    <property type="molecule type" value="Genomic_DNA"/>
</dbReference>
<evidence type="ECO:0000313" key="1">
    <source>
        <dbReference type="EMBL" id="RMX37363.1"/>
    </source>
</evidence>
<reference evidence="1 2" key="1">
    <citation type="journal article" date="2018" name="Sci. Rep.">
        <title>Comparative analysis of the Pocillopora damicornis genome highlights role of immune system in coral evolution.</title>
        <authorList>
            <person name="Cunning R."/>
            <person name="Bay R.A."/>
            <person name="Gillette P."/>
            <person name="Baker A.C."/>
            <person name="Traylor-Knowles N."/>
        </authorList>
    </citation>
    <scope>NUCLEOTIDE SEQUENCE [LARGE SCALE GENOMIC DNA]</scope>
    <source>
        <strain evidence="1">RSMAS</strain>
        <tissue evidence="1">Whole animal</tissue>
    </source>
</reference>
<evidence type="ECO:0008006" key="3">
    <source>
        <dbReference type="Google" id="ProtNLM"/>
    </source>
</evidence>